<dbReference type="Pfam" id="PF08621">
    <property type="entry name" value="RPAP1_N"/>
    <property type="match status" value="1"/>
</dbReference>
<feature type="region of interest" description="Disordered" evidence="5">
    <location>
        <begin position="329"/>
        <end position="379"/>
    </location>
</feature>
<feature type="domain" description="RPAP1 C-terminal" evidence="6">
    <location>
        <begin position="449"/>
        <end position="536"/>
    </location>
</feature>
<dbReference type="PANTHER" id="PTHR47605">
    <property type="entry name" value="TRANSCRIPTIONAL ELONGATION REGULATOR MINIYO"/>
    <property type="match status" value="1"/>
</dbReference>
<evidence type="ECO:0000313" key="10">
    <source>
        <dbReference type="Proteomes" id="UP000077202"/>
    </source>
</evidence>
<comment type="subcellular location">
    <subcellularLocation>
        <location evidence="1">Nucleus</location>
    </subcellularLocation>
</comment>
<dbReference type="InterPro" id="IPR013929">
    <property type="entry name" value="RPAP1_C"/>
</dbReference>
<feature type="compositionally biased region" description="Polar residues" evidence="5">
    <location>
        <begin position="411"/>
        <end position="427"/>
    </location>
</feature>
<protein>
    <recommendedName>
        <fullName evidence="11">RNA polymerase II-associated protein 1 C-terminal domain-containing protein</fullName>
    </recommendedName>
</protein>
<comment type="caution">
    <text evidence="9">The sequence shown here is derived from an EMBL/GenBank/DDBJ whole genome shotgun (WGS) entry which is preliminary data.</text>
</comment>
<dbReference type="InterPro" id="IPR013930">
    <property type="entry name" value="RPAP1_N"/>
</dbReference>
<evidence type="ECO:0000259" key="8">
    <source>
        <dbReference type="Pfam" id="PF25766"/>
    </source>
</evidence>
<feature type="compositionally biased region" description="Polar residues" evidence="5">
    <location>
        <begin position="1465"/>
        <end position="1485"/>
    </location>
</feature>
<reference evidence="9" key="1">
    <citation type="submission" date="2016-03" db="EMBL/GenBank/DDBJ databases">
        <title>Mechanisms controlling the formation of the plant cell surface in tip-growing cells are functionally conserved among land plants.</title>
        <authorList>
            <person name="Honkanen S."/>
            <person name="Jones V.A."/>
            <person name="Morieri G."/>
            <person name="Champion C."/>
            <person name="Hetherington A.J."/>
            <person name="Kelly S."/>
            <person name="Saint-Marcoux D."/>
            <person name="Proust H."/>
            <person name="Prescott H."/>
            <person name="Dolan L."/>
        </authorList>
    </citation>
    <scope>NUCLEOTIDE SEQUENCE [LARGE SCALE GENOMIC DNA]</scope>
    <source>
        <tissue evidence="9">Whole gametophyte</tissue>
    </source>
</reference>
<feature type="domain" description="RPAP1 N-terminal" evidence="7">
    <location>
        <begin position="291"/>
        <end position="336"/>
    </location>
</feature>
<dbReference type="Pfam" id="PF25766">
    <property type="entry name" value="TPR_RPAP1"/>
    <property type="match status" value="1"/>
</dbReference>
<evidence type="ECO:0000256" key="3">
    <source>
        <dbReference type="ARBA" id="ARBA00023163"/>
    </source>
</evidence>
<evidence type="ECO:0008006" key="11">
    <source>
        <dbReference type="Google" id="ProtNLM"/>
    </source>
</evidence>
<dbReference type="InterPro" id="IPR057989">
    <property type="entry name" value="TPR_RPAP1/MINIYO-like"/>
</dbReference>
<keyword evidence="10" id="KW-1185">Reference proteome</keyword>
<feature type="compositionally biased region" description="Polar residues" evidence="5">
    <location>
        <begin position="228"/>
        <end position="256"/>
    </location>
</feature>
<organism evidence="9 10">
    <name type="scientific">Marchantia polymorpha subsp. ruderalis</name>
    <dbReference type="NCBI Taxonomy" id="1480154"/>
    <lineage>
        <taxon>Eukaryota</taxon>
        <taxon>Viridiplantae</taxon>
        <taxon>Streptophyta</taxon>
        <taxon>Embryophyta</taxon>
        <taxon>Marchantiophyta</taxon>
        <taxon>Marchantiopsida</taxon>
        <taxon>Marchantiidae</taxon>
        <taxon>Marchantiales</taxon>
        <taxon>Marchantiaceae</taxon>
        <taxon>Marchantia</taxon>
    </lineage>
</organism>
<feature type="compositionally biased region" description="Basic and acidic residues" evidence="5">
    <location>
        <begin position="329"/>
        <end position="342"/>
    </location>
</feature>
<feature type="region of interest" description="Disordered" evidence="5">
    <location>
        <begin position="1"/>
        <end position="289"/>
    </location>
</feature>
<keyword evidence="4" id="KW-0539">Nucleus</keyword>
<dbReference type="Proteomes" id="UP000077202">
    <property type="component" value="Unassembled WGS sequence"/>
</dbReference>
<dbReference type="EMBL" id="LVLJ01001764">
    <property type="protein sequence ID" value="OAE28170.1"/>
    <property type="molecule type" value="Genomic_DNA"/>
</dbReference>
<evidence type="ECO:0000256" key="4">
    <source>
        <dbReference type="ARBA" id="ARBA00023242"/>
    </source>
</evidence>
<feature type="domain" description="RPAP1/MINIYO-like TPR repeats" evidence="8">
    <location>
        <begin position="1490"/>
        <end position="1622"/>
    </location>
</feature>
<accession>A0A176W568</accession>
<sequence>MASQPKIIRLSQSSPPPDLDPEEEPPEKKPELTLIGGIMEKGFSSSSRSDKLSAPQPRVTPFPVARHRSEGPYWAPLSRMPVQSRMEENREDEMATALADYAEPLSRNKDRTSPVASQWRSNRKAHRSEISQNKSSPSDALSSDSAACPIEPDRESSESISSERPFTQTELALKMDSTEPLEPAVFDSGASSEKVKTITSMGSHTDHEEFNGQSPGGAICREFVDLPCSQSEGQPVSTSSGSSEQSDFVNESSDQSVLRKMQEIVMGQKSQLVSGSGPGGSNMGMLDAVSKEIDAENRKALFSMSSAEVAEAQAELSEKLRPELVELLRKRGLEKERRRVSELKGSAASRSQEGRNPDGNIASVGQSRGPSESHSDAEILSPSVDGMRDILTNQTSVLQGESANGGDLLSESVTAGDNRNNAESPESNTEKKTTSSDLWTLRVEAVRTMRFNIDGEVVFFEPAKEEPETAASSPSAAAVNKQQDVLSAVERDMIRTEGDPAGSGYTLKEALGLVRSTVPGQRSVALRLISAVLEKATVGFQNQQRIPTSFADLKGLVDWQAVWAYALGPEAELVLTLRLALDDGHSTVVATCARAIQALFSYASNESYFDCLEVLIFSFVLSMGLWPGDDLIYTAPIFRLKTKHNEGFIGSGRWKYNVKRSEMFPFSGNSVQEQVEEEGKDTVGEDGHVANKDVVAGLVRMGLLPRIRYILEVDELIVPDDALLCVLIAVARHSPAGAAAVMNCPRLIDTILSRFLLQPREVPEASLSCQLKAVRLLKMNATLLYMQALSQASRFNCMFFEKCGVLEALLRPFLQQPSRESLGIQDNMRGFRSNAIEILRFWRVCLSYRIGLSFFTDCYPTLCIWLLPLSEDEILCPLNCPVLAMESYSLLEKIARTLPILHDNLSPTDALAVQLGGTKWSWSVAMTMVNTALKWLSPDRISAVLSVAKQYMQAKRERLSEEINLASRTKEYLGLLGSVLHFLATVCEKIVSEKDLECSLNNTSSCSLPWLPTFVPHLGLSLATCGLLDTVRAGGYSKHSNGGTEKPHTLFDHVFFGLSEGGSILAALNCQLALVRVSSMVDKLISVNKLKGVPISTDQLASHATLDQGLVVSAEGELRRWVSLTGKVMTSRNNTAEMSVRGGPAPGVGVGWGSLLGGIWSRSYILAQASARLNLELISVLSVKGTSFFSDDELLGRGVAPRAENDGPVFGPLWRINAGLAVAALTTPPNADLLGTGCSLTIFHPDSLSLLLENLKLFLRSRNGGEPEGIQGGNDLEHPSLHPQQMSKILIKHLQTFWLAPKKKKISDGGEHRAIPGKSNGAFKSKLSTVHEGSSEGDDTTPESLMQEFAGQRLPLPSHWFLSPLVTDTTRATTTDTGASVGELEDVITAGLALFLGLEFWISATGRAIPLVRKIHSLSCVFVTGGDVFLQPPARDIIGVLQDIIGRQVEESLRTVPESNGGDRCTSNGEDQGQLQAHRNQSSERITPDHKERKLDFEGSIDPSYMTYAETLAEQFVASSYGDLVFGRQVALHLSTAAPDIIRLATWRVLFDARVLELLPPLSKCCGQLSIYLSPTETDLKMIEAFLSAWASGALDKAASRNSLPFRLALHYLGGYIFDKRDVADDLLTQKKLARTLVRSTLRRSDRQAMLIRLLSGATANDHAGNAKEQVKTRLAFLTEACEGDALLLAEIQRVTSIL</sequence>
<feature type="region of interest" description="Disordered" evidence="5">
    <location>
        <begin position="1455"/>
        <end position="1491"/>
    </location>
</feature>
<evidence type="ECO:0000259" key="7">
    <source>
        <dbReference type="Pfam" id="PF08621"/>
    </source>
</evidence>
<evidence type="ECO:0000256" key="1">
    <source>
        <dbReference type="ARBA" id="ARBA00004123"/>
    </source>
</evidence>
<dbReference type="Pfam" id="PF08620">
    <property type="entry name" value="RPAP1_C"/>
    <property type="match status" value="1"/>
</dbReference>
<proteinExistence type="inferred from homology"/>
<gene>
    <name evidence="9" type="ORF">AXG93_2515s1080</name>
</gene>
<evidence type="ECO:0000259" key="6">
    <source>
        <dbReference type="Pfam" id="PF08620"/>
    </source>
</evidence>
<name>A0A176W568_MARPO</name>
<comment type="similarity">
    <text evidence="2">Belongs to the RPAP1 family.</text>
</comment>
<feature type="region of interest" description="Disordered" evidence="5">
    <location>
        <begin position="1308"/>
        <end position="1343"/>
    </location>
</feature>
<keyword evidence="3" id="KW-0804">Transcription</keyword>
<feature type="compositionally biased region" description="Low complexity" evidence="5">
    <location>
        <begin position="135"/>
        <end position="150"/>
    </location>
</feature>
<evidence type="ECO:0000256" key="2">
    <source>
        <dbReference type="ARBA" id="ARBA00009953"/>
    </source>
</evidence>
<evidence type="ECO:0000313" key="9">
    <source>
        <dbReference type="EMBL" id="OAE28170.1"/>
    </source>
</evidence>
<dbReference type="InterPro" id="IPR055326">
    <property type="entry name" value="MINIYO"/>
</dbReference>
<dbReference type="PANTHER" id="PTHR47605:SF2">
    <property type="entry name" value="TRANSCRIPTIONAL ELONGATION REGULATOR MINIYO"/>
    <property type="match status" value="1"/>
</dbReference>
<evidence type="ECO:0000256" key="5">
    <source>
        <dbReference type="SAM" id="MobiDB-lite"/>
    </source>
</evidence>
<feature type="region of interest" description="Disordered" evidence="5">
    <location>
        <begin position="398"/>
        <end position="436"/>
    </location>
</feature>